<name>A0A0H2RKV6_9AGAM</name>
<dbReference type="InParanoid" id="A0A0H2RKV6"/>
<sequence>MDAHFDGRHIPCTKMTEFASYSLFALVDQGLQLLPLRRCTSPSSRTTVEIFTSRETKIRDEITASQRLNSTLAISLACPKSKWVFLKPTPWTSLHSRTAPFQVARRPWTLPRDSHLPTRFGSGCCASILRTEASHKHPMRKRTHSTSCRYFNMLITPTLLSAAYPVSSVDALLMNSG</sequence>
<accession>A0A0H2RKV6</accession>
<evidence type="ECO:0000313" key="1">
    <source>
        <dbReference type="EMBL" id="KLO12615.1"/>
    </source>
</evidence>
<evidence type="ECO:0000313" key="2">
    <source>
        <dbReference type="Proteomes" id="UP000053477"/>
    </source>
</evidence>
<dbReference type="EMBL" id="KQ085974">
    <property type="protein sequence ID" value="KLO12615.1"/>
    <property type="molecule type" value="Genomic_DNA"/>
</dbReference>
<keyword evidence="2" id="KW-1185">Reference proteome</keyword>
<dbReference type="Proteomes" id="UP000053477">
    <property type="component" value="Unassembled WGS sequence"/>
</dbReference>
<reference evidence="1 2" key="1">
    <citation type="submission" date="2015-04" db="EMBL/GenBank/DDBJ databases">
        <title>Complete genome sequence of Schizopora paradoxa KUC8140, a cosmopolitan wood degrader in East Asia.</title>
        <authorList>
            <consortium name="DOE Joint Genome Institute"/>
            <person name="Min B."/>
            <person name="Park H."/>
            <person name="Jang Y."/>
            <person name="Kim J.-J."/>
            <person name="Kim K.H."/>
            <person name="Pangilinan J."/>
            <person name="Lipzen A."/>
            <person name="Riley R."/>
            <person name="Grigoriev I.V."/>
            <person name="Spatafora J.W."/>
            <person name="Choi I.-G."/>
        </authorList>
    </citation>
    <scope>NUCLEOTIDE SEQUENCE [LARGE SCALE GENOMIC DNA]</scope>
    <source>
        <strain evidence="1 2">KUC8140</strain>
    </source>
</reference>
<proteinExistence type="predicted"/>
<gene>
    <name evidence="1" type="ORF">SCHPADRAFT_408060</name>
</gene>
<organism evidence="1 2">
    <name type="scientific">Schizopora paradoxa</name>
    <dbReference type="NCBI Taxonomy" id="27342"/>
    <lineage>
        <taxon>Eukaryota</taxon>
        <taxon>Fungi</taxon>
        <taxon>Dikarya</taxon>
        <taxon>Basidiomycota</taxon>
        <taxon>Agaricomycotina</taxon>
        <taxon>Agaricomycetes</taxon>
        <taxon>Hymenochaetales</taxon>
        <taxon>Schizoporaceae</taxon>
        <taxon>Schizopora</taxon>
    </lineage>
</organism>
<protein>
    <submittedName>
        <fullName evidence="1">Uncharacterized protein</fullName>
    </submittedName>
</protein>
<dbReference type="AlphaFoldDB" id="A0A0H2RKV6"/>